<keyword evidence="2" id="KW-1185">Reference proteome</keyword>
<organism evidence="1 2">
    <name type="scientific">Gossypium schwendimanii</name>
    <name type="common">Cotton</name>
    <dbReference type="NCBI Taxonomy" id="34291"/>
    <lineage>
        <taxon>Eukaryota</taxon>
        <taxon>Viridiplantae</taxon>
        <taxon>Streptophyta</taxon>
        <taxon>Embryophyta</taxon>
        <taxon>Tracheophyta</taxon>
        <taxon>Spermatophyta</taxon>
        <taxon>Magnoliopsida</taxon>
        <taxon>eudicotyledons</taxon>
        <taxon>Gunneridae</taxon>
        <taxon>Pentapetalae</taxon>
        <taxon>rosids</taxon>
        <taxon>malvids</taxon>
        <taxon>Malvales</taxon>
        <taxon>Malvaceae</taxon>
        <taxon>Malvoideae</taxon>
        <taxon>Gossypium</taxon>
    </lineage>
</organism>
<sequence>GGDKGSYRKDDISLLEKLAQLVVKSSSVVPKGKLTLLEMRSSLHLVNSSFWLKAGPCLLKCEKNDLTHAIGSTFEKIISLELIGDFCHIKMELDVQKPLRRGIFILAANFKELPQDDLPFSLTLKAESNLVGKDKRWTTMKDNLGIKEVETNLDSPLSQSDLKEKDKDKIWFEDKFRCVDKDEYKDKVIYSKN</sequence>
<evidence type="ECO:0000313" key="2">
    <source>
        <dbReference type="Proteomes" id="UP000593576"/>
    </source>
</evidence>
<evidence type="ECO:0000313" key="1">
    <source>
        <dbReference type="EMBL" id="MBA0881795.1"/>
    </source>
</evidence>
<accession>A0A7J9NER5</accession>
<name>A0A7J9NER5_GOSSC</name>
<dbReference type="OrthoDB" id="996998at2759"/>
<dbReference type="AlphaFoldDB" id="A0A7J9NER5"/>
<proteinExistence type="predicted"/>
<dbReference type="EMBL" id="JABFAF010279902">
    <property type="protein sequence ID" value="MBA0881795.1"/>
    <property type="molecule type" value="Genomic_DNA"/>
</dbReference>
<dbReference type="Proteomes" id="UP000593576">
    <property type="component" value="Unassembled WGS sequence"/>
</dbReference>
<reference evidence="1 2" key="1">
    <citation type="journal article" date="2019" name="Genome Biol. Evol.">
        <title>Insights into the evolution of the New World diploid cottons (Gossypium, subgenus Houzingenia) based on genome sequencing.</title>
        <authorList>
            <person name="Grover C.E."/>
            <person name="Arick M.A. 2nd"/>
            <person name="Thrash A."/>
            <person name="Conover J.L."/>
            <person name="Sanders W.S."/>
            <person name="Peterson D.G."/>
            <person name="Frelichowski J.E."/>
            <person name="Scheffler J.A."/>
            <person name="Scheffler B.E."/>
            <person name="Wendel J.F."/>
        </authorList>
    </citation>
    <scope>NUCLEOTIDE SEQUENCE [LARGE SCALE GENOMIC DNA]</scope>
    <source>
        <strain evidence="1">1</strain>
        <tissue evidence="1">Leaf</tissue>
    </source>
</reference>
<feature type="non-terminal residue" evidence="1">
    <location>
        <position position="1"/>
    </location>
</feature>
<gene>
    <name evidence="1" type="ORF">Goshw_000336</name>
</gene>
<protein>
    <submittedName>
        <fullName evidence="1">Uncharacterized protein</fullName>
    </submittedName>
</protein>
<comment type="caution">
    <text evidence="1">The sequence shown here is derived from an EMBL/GenBank/DDBJ whole genome shotgun (WGS) entry which is preliminary data.</text>
</comment>